<sequence>MAWMAERIGEPILDGCIIATGISPPNMAISMQRWIGTCDLITGRCREKGAWDFASDVHKKLARYRYIPGPRAATSPLSYIKADRERGRHCENIGCYDEMKTVVSGNLTQECTSGIFNTTEDVTIKLATFPKGYHVKCGQWLDKDYNLNYYLHRRPCDCLTANGTKSRWDFTEEVLLEYKEPVVIDVFIHLIASGFASPLAKNYTDRAGMRSEFDNLVSFYNQTEKLHFRLKIIDITYNAAWSVGNDSDRMRQALYMGGRRDLNLYYLEVDDLDNMAIHDNKTTVFCTFPYSGWWALLSGSEPEYDGCMVAYGARMGTLATAMQHWFGVHMVVPSTCRENDCAPKFEPEDLDMLVASAALNRVVPYESAESRLRLAQALDI</sequence>
<reference evidence="1 2" key="1">
    <citation type="submission" date="2017-06" db="EMBL/GenBank/DDBJ databases">
        <title>Ant-infecting Ophiocordyceps genomes reveal a high diversity of potential behavioral manipulation genes and a possible major role for enterotoxins.</title>
        <authorList>
            <person name="De Bekker C."/>
            <person name="Evans H.C."/>
            <person name="Brachmann A."/>
            <person name="Hughes D.P."/>
        </authorList>
    </citation>
    <scope>NUCLEOTIDE SEQUENCE [LARGE SCALE GENOMIC DNA]</scope>
    <source>
        <strain evidence="1 2">Map64</strain>
    </source>
</reference>
<dbReference type="AlphaFoldDB" id="A0A2C5XMA0"/>
<keyword evidence="2" id="KW-1185">Reference proteome</keyword>
<dbReference type="Proteomes" id="UP000226192">
    <property type="component" value="Unassembled WGS sequence"/>
</dbReference>
<protein>
    <submittedName>
        <fullName evidence="1">Uncharacterized protein</fullName>
    </submittedName>
</protein>
<dbReference type="EMBL" id="NJET01000004">
    <property type="protein sequence ID" value="PHH66878.1"/>
    <property type="molecule type" value="Genomic_DNA"/>
</dbReference>
<gene>
    <name evidence="1" type="ORF">CDD81_5230</name>
</gene>
<organism evidence="1 2">
    <name type="scientific">Ophiocordyceps australis</name>
    <dbReference type="NCBI Taxonomy" id="1399860"/>
    <lineage>
        <taxon>Eukaryota</taxon>
        <taxon>Fungi</taxon>
        <taxon>Dikarya</taxon>
        <taxon>Ascomycota</taxon>
        <taxon>Pezizomycotina</taxon>
        <taxon>Sordariomycetes</taxon>
        <taxon>Hypocreomycetidae</taxon>
        <taxon>Hypocreales</taxon>
        <taxon>Ophiocordycipitaceae</taxon>
        <taxon>Ophiocordyceps</taxon>
    </lineage>
</organism>
<evidence type="ECO:0000313" key="1">
    <source>
        <dbReference type="EMBL" id="PHH66878.1"/>
    </source>
</evidence>
<accession>A0A2C5XMA0</accession>
<comment type="caution">
    <text evidence="1">The sequence shown here is derived from an EMBL/GenBank/DDBJ whole genome shotgun (WGS) entry which is preliminary data.</text>
</comment>
<dbReference type="STRING" id="1399860.A0A2C5XMA0"/>
<name>A0A2C5XMA0_9HYPO</name>
<evidence type="ECO:0000313" key="2">
    <source>
        <dbReference type="Proteomes" id="UP000226192"/>
    </source>
</evidence>
<proteinExistence type="predicted"/>